<comment type="caution">
    <text evidence="1">The sequence shown here is derived from an EMBL/GenBank/DDBJ whole genome shotgun (WGS) entry which is preliminary data.</text>
</comment>
<name>A0A2W0C6B4_9BACL</name>
<dbReference type="RefSeq" id="WP_181429836.1">
    <property type="nucleotide sequence ID" value="NZ_PRLG01000020.1"/>
</dbReference>
<dbReference type="AlphaFoldDB" id="A0A2W0C6B4"/>
<gene>
    <name evidence="1" type="ORF">PIL02S_03409</name>
</gene>
<reference evidence="1 2" key="1">
    <citation type="submission" date="2018-01" db="EMBL/GenBank/DDBJ databases">
        <title>Genome sequence of the PGP bacterium Paenibacillus illinoisensis E3.</title>
        <authorList>
            <person name="Rolli E."/>
            <person name="Marasco R."/>
            <person name="Bessem C."/>
            <person name="Michoud G."/>
            <person name="Gaiarsa S."/>
            <person name="Borin S."/>
            <person name="Daffonchio D."/>
        </authorList>
    </citation>
    <scope>NUCLEOTIDE SEQUENCE [LARGE SCALE GENOMIC DNA]</scope>
    <source>
        <strain evidence="1 2">E3</strain>
    </source>
</reference>
<dbReference type="EMBL" id="PRLG01000020">
    <property type="protein sequence ID" value="PYY28263.1"/>
    <property type="molecule type" value="Genomic_DNA"/>
</dbReference>
<dbReference type="Proteomes" id="UP000247459">
    <property type="component" value="Unassembled WGS sequence"/>
</dbReference>
<proteinExistence type="predicted"/>
<evidence type="ECO:0000313" key="2">
    <source>
        <dbReference type="Proteomes" id="UP000247459"/>
    </source>
</evidence>
<accession>A0A2W0C6B4</accession>
<sequence length="52" mass="5958">MNNILKMGNETLLKHLLKIQTTVVTQGGWKDGQLEELQFSTQEILRRMNSNG</sequence>
<evidence type="ECO:0000313" key="1">
    <source>
        <dbReference type="EMBL" id="PYY28263.1"/>
    </source>
</evidence>
<organism evidence="1 2">
    <name type="scientific">Paenibacillus illinoisensis</name>
    <dbReference type="NCBI Taxonomy" id="59845"/>
    <lineage>
        <taxon>Bacteria</taxon>
        <taxon>Bacillati</taxon>
        <taxon>Bacillota</taxon>
        <taxon>Bacilli</taxon>
        <taxon>Bacillales</taxon>
        <taxon>Paenibacillaceae</taxon>
        <taxon>Paenibacillus</taxon>
    </lineage>
</organism>
<protein>
    <submittedName>
        <fullName evidence="1">Uncharacterized protein</fullName>
    </submittedName>
</protein>